<protein>
    <submittedName>
        <fullName evidence="2">Uncharacterized protein</fullName>
    </submittedName>
</protein>
<accession>A0A1D1VL74</accession>
<keyword evidence="3" id="KW-1185">Reference proteome</keyword>
<evidence type="ECO:0000313" key="3">
    <source>
        <dbReference type="Proteomes" id="UP000186922"/>
    </source>
</evidence>
<gene>
    <name evidence="2" type="primary">RvY_12346</name>
    <name evidence="2" type="synonym">RvY_12346.1</name>
    <name evidence="2" type="ORF">RvY_12346-1</name>
</gene>
<evidence type="ECO:0000313" key="2">
    <source>
        <dbReference type="EMBL" id="GAV01671.1"/>
    </source>
</evidence>
<reference evidence="2 3" key="1">
    <citation type="journal article" date="2016" name="Nat. Commun.">
        <title>Extremotolerant tardigrade genome and improved radiotolerance of human cultured cells by tardigrade-unique protein.</title>
        <authorList>
            <person name="Hashimoto T."/>
            <person name="Horikawa D.D."/>
            <person name="Saito Y."/>
            <person name="Kuwahara H."/>
            <person name="Kozuka-Hata H."/>
            <person name="Shin-I T."/>
            <person name="Minakuchi Y."/>
            <person name="Ohishi K."/>
            <person name="Motoyama A."/>
            <person name="Aizu T."/>
            <person name="Enomoto A."/>
            <person name="Kondo K."/>
            <person name="Tanaka S."/>
            <person name="Hara Y."/>
            <person name="Koshikawa S."/>
            <person name="Sagara H."/>
            <person name="Miura T."/>
            <person name="Yokobori S."/>
            <person name="Miyagawa K."/>
            <person name="Suzuki Y."/>
            <person name="Kubo T."/>
            <person name="Oyama M."/>
            <person name="Kohara Y."/>
            <person name="Fujiyama A."/>
            <person name="Arakawa K."/>
            <person name="Katayama T."/>
            <person name="Toyoda A."/>
            <person name="Kunieda T."/>
        </authorList>
    </citation>
    <scope>NUCLEOTIDE SEQUENCE [LARGE SCALE GENOMIC DNA]</scope>
    <source>
        <strain evidence="2 3">YOKOZUNA-1</strain>
    </source>
</reference>
<organism evidence="2 3">
    <name type="scientific">Ramazzottius varieornatus</name>
    <name type="common">Water bear</name>
    <name type="synonym">Tardigrade</name>
    <dbReference type="NCBI Taxonomy" id="947166"/>
    <lineage>
        <taxon>Eukaryota</taxon>
        <taxon>Metazoa</taxon>
        <taxon>Ecdysozoa</taxon>
        <taxon>Tardigrada</taxon>
        <taxon>Eutardigrada</taxon>
        <taxon>Parachela</taxon>
        <taxon>Hypsibioidea</taxon>
        <taxon>Ramazzottiidae</taxon>
        <taxon>Ramazzottius</taxon>
    </lineage>
</organism>
<dbReference type="AlphaFoldDB" id="A0A1D1VL74"/>
<dbReference type="EMBL" id="BDGG01000007">
    <property type="protein sequence ID" value="GAV01671.1"/>
    <property type="molecule type" value="Genomic_DNA"/>
</dbReference>
<comment type="caution">
    <text evidence="2">The sequence shown here is derived from an EMBL/GenBank/DDBJ whole genome shotgun (WGS) entry which is preliminary data.</text>
</comment>
<dbReference type="Proteomes" id="UP000186922">
    <property type="component" value="Unassembled WGS sequence"/>
</dbReference>
<sequence length="123" mass="14141">MHCLRADSAHRVEVQRERQKSHSAHSQSPCGAFFRRELRLFVQTMISSVQVAKECSLPERCYSNTAESDGKSHSFIFDVFSDLSLDFRIANNLILQIRRISIRRWEIVAVDDVRRGTIVTMSG</sequence>
<feature type="region of interest" description="Disordered" evidence="1">
    <location>
        <begin position="1"/>
        <end position="28"/>
    </location>
</feature>
<evidence type="ECO:0000256" key="1">
    <source>
        <dbReference type="SAM" id="MobiDB-lite"/>
    </source>
</evidence>
<proteinExistence type="predicted"/>
<feature type="compositionally biased region" description="Basic and acidic residues" evidence="1">
    <location>
        <begin position="1"/>
        <end position="20"/>
    </location>
</feature>
<name>A0A1D1VL74_RAMVA</name>